<dbReference type="SUPFAM" id="SSF81301">
    <property type="entry name" value="Nucleotidyltransferase"/>
    <property type="match status" value="2"/>
</dbReference>
<protein>
    <recommendedName>
        <fullName evidence="3">RelA/SpoT domain-containing protein</fullName>
    </recommendedName>
</protein>
<gene>
    <name evidence="1" type="ORF">CC86DRAFT_402405</name>
</gene>
<dbReference type="AlphaFoldDB" id="A0A6A7AAN2"/>
<dbReference type="PANTHER" id="PTHR41773">
    <property type="entry name" value="GTP PYROPHOSPHATASE-RELATED"/>
    <property type="match status" value="1"/>
</dbReference>
<evidence type="ECO:0000313" key="1">
    <source>
        <dbReference type="EMBL" id="KAF2830361.1"/>
    </source>
</evidence>
<organism evidence="1 2">
    <name type="scientific">Ophiobolus disseminans</name>
    <dbReference type="NCBI Taxonomy" id="1469910"/>
    <lineage>
        <taxon>Eukaryota</taxon>
        <taxon>Fungi</taxon>
        <taxon>Dikarya</taxon>
        <taxon>Ascomycota</taxon>
        <taxon>Pezizomycotina</taxon>
        <taxon>Dothideomycetes</taxon>
        <taxon>Pleosporomycetidae</taxon>
        <taxon>Pleosporales</taxon>
        <taxon>Pleosporineae</taxon>
        <taxon>Phaeosphaeriaceae</taxon>
        <taxon>Ophiobolus</taxon>
    </lineage>
</organism>
<evidence type="ECO:0000313" key="2">
    <source>
        <dbReference type="Proteomes" id="UP000799424"/>
    </source>
</evidence>
<dbReference type="GO" id="GO:0015969">
    <property type="term" value="P:guanosine tetraphosphate metabolic process"/>
    <property type="evidence" value="ECO:0007669"/>
    <property type="project" value="InterPro"/>
</dbReference>
<accession>A0A6A7AAN2</accession>
<evidence type="ECO:0008006" key="3">
    <source>
        <dbReference type="Google" id="ProtNLM"/>
    </source>
</evidence>
<proteinExistence type="predicted"/>
<dbReference type="InterPro" id="IPR043519">
    <property type="entry name" value="NT_sf"/>
</dbReference>
<sequence length="927" mass="105476">MSDQLNPGQTDVIEAFRAEYEHDLEKWQSYMNYTLAYLKKFVKKEKVASLITGRVKEPAKVEKKLRKKQPFYKYGCGKDILNNLVDFVGLRISAYFPNDQRKILQLIDDHFITIASVYFENDEELYILRENVSDEAGQEILVYIKERHEEAMARLPQRSGSSSKNSSTQQLLEDAAGRDIIAYIKQRHEEASVSQNSSVAGKVPDETAEKDILLFINQRYEEAVRARFPVKTPKPSQKALDNYQRRFGGYTAEHRWVILRPAQRDAAGPFHLQPIEIQVRSVLMDSWIAINRDIEYDALTGVLSTQERRILDSIKGLAQTGEVLLEQLHQANSQRLSRDQRAITDSEDITRALIDYFELEASMAGFSKDPFSKLFLEFLLTVGIRTVGDLRAYLKNSNIPLECREEIAEFMANFPMKVYMESFFLWKLLQTIRIDQIKKLWGASDLCEVPRSAFDIFVRRTLHWVAKIMLRRGEGFRFSEPDLLPFSCGIENLTLIFCIFIWIVDDSAAFIVGTYGSPFQMIATLLSFEQGMSPFLIIALVQSLIGQSGPSRGLDFSGTSHQLITSWVPSQLTTHPFAWEQGVTLFLQYVTDVKLKALERGGSDGSSATSLEEFGDKISRSTFAWMVNWCTSYDLTRISYARPNATANFSGSKSFWDLLSEYTMLHGLGTLIDDKGNDFRPWQELRRHSTVEPSWDPINLWTDWGPTQGAFVFEDLEKWVFLRPGVASKGITKERNASTNVIVLVLDCSDLSDDDIQADIGHVNADVIFLKTVSKSRLISVLLLRNYYMGELEIGDSGLYLITLVRKAKFAPASDSESLGALGPLWKIVSQEENVYTLVCDLLVENGPDRPPARLRLPNCRLDTKLDAKFLPAEAFWSIKRFEGDVEVDENLSPLALISGDQTKHEASDKPHIQVLSFRSKLAEHYR</sequence>
<reference evidence="1" key="1">
    <citation type="journal article" date="2020" name="Stud. Mycol.">
        <title>101 Dothideomycetes genomes: a test case for predicting lifestyles and emergence of pathogens.</title>
        <authorList>
            <person name="Haridas S."/>
            <person name="Albert R."/>
            <person name="Binder M."/>
            <person name="Bloem J."/>
            <person name="Labutti K."/>
            <person name="Salamov A."/>
            <person name="Andreopoulos B."/>
            <person name="Baker S."/>
            <person name="Barry K."/>
            <person name="Bills G."/>
            <person name="Bluhm B."/>
            <person name="Cannon C."/>
            <person name="Castanera R."/>
            <person name="Culley D."/>
            <person name="Daum C."/>
            <person name="Ezra D."/>
            <person name="Gonzalez J."/>
            <person name="Henrissat B."/>
            <person name="Kuo A."/>
            <person name="Liang C."/>
            <person name="Lipzen A."/>
            <person name="Lutzoni F."/>
            <person name="Magnuson J."/>
            <person name="Mondo S."/>
            <person name="Nolan M."/>
            <person name="Ohm R."/>
            <person name="Pangilinan J."/>
            <person name="Park H.-J."/>
            <person name="Ramirez L."/>
            <person name="Alfaro M."/>
            <person name="Sun H."/>
            <person name="Tritt A."/>
            <person name="Yoshinaga Y."/>
            <person name="Zwiers L.-H."/>
            <person name="Turgeon B."/>
            <person name="Goodwin S."/>
            <person name="Spatafora J."/>
            <person name="Crous P."/>
            <person name="Grigoriev I."/>
        </authorList>
    </citation>
    <scope>NUCLEOTIDE SEQUENCE</scope>
    <source>
        <strain evidence="1">CBS 113818</strain>
    </source>
</reference>
<dbReference type="InterPro" id="IPR007685">
    <property type="entry name" value="RelA_SpoT"/>
</dbReference>
<dbReference type="CDD" id="cd05399">
    <property type="entry name" value="NT_Rel-Spo_like"/>
    <property type="match status" value="1"/>
</dbReference>
<keyword evidence="2" id="KW-1185">Reference proteome</keyword>
<dbReference type="PANTHER" id="PTHR41773:SF1">
    <property type="entry name" value="RELA_SPOT DOMAIN-CONTAINING PROTEIN"/>
    <property type="match status" value="1"/>
</dbReference>
<dbReference type="OrthoDB" id="4719016at2759"/>
<dbReference type="Proteomes" id="UP000799424">
    <property type="component" value="Unassembled WGS sequence"/>
</dbReference>
<dbReference type="EMBL" id="MU006219">
    <property type="protein sequence ID" value="KAF2830361.1"/>
    <property type="molecule type" value="Genomic_DNA"/>
</dbReference>
<name>A0A6A7AAN2_9PLEO</name>
<dbReference type="Gene3D" id="3.30.460.10">
    <property type="entry name" value="Beta Polymerase, domain 2"/>
    <property type="match status" value="1"/>
</dbReference>